<name>A0ACC2CHH3_DIPCM</name>
<organism evidence="1 2">
    <name type="scientific">Diphasiastrum complanatum</name>
    <name type="common">Issler's clubmoss</name>
    <name type="synonym">Lycopodium complanatum</name>
    <dbReference type="NCBI Taxonomy" id="34168"/>
    <lineage>
        <taxon>Eukaryota</taxon>
        <taxon>Viridiplantae</taxon>
        <taxon>Streptophyta</taxon>
        <taxon>Embryophyta</taxon>
        <taxon>Tracheophyta</taxon>
        <taxon>Lycopodiopsida</taxon>
        <taxon>Lycopodiales</taxon>
        <taxon>Lycopodiaceae</taxon>
        <taxon>Lycopodioideae</taxon>
        <taxon>Diphasiastrum</taxon>
    </lineage>
</organism>
<evidence type="ECO:0000313" key="1">
    <source>
        <dbReference type="EMBL" id="KAJ7541390.1"/>
    </source>
</evidence>
<accession>A0ACC2CHH3</accession>
<protein>
    <submittedName>
        <fullName evidence="1">Uncharacterized protein</fullName>
    </submittedName>
</protein>
<dbReference type="Proteomes" id="UP001162992">
    <property type="component" value="Chromosome 10"/>
</dbReference>
<proteinExistence type="predicted"/>
<dbReference type="EMBL" id="CM055101">
    <property type="protein sequence ID" value="KAJ7541390.1"/>
    <property type="molecule type" value="Genomic_DNA"/>
</dbReference>
<comment type="caution">
    <text evidence="1">The sequence shown here is derived from an EMBL/GenBank/DDBJ whole genome shotgun (WGS) entry which is preliminary data.</text>
</comment>
<sequence>MAMAVSVSSLAFSHLSISCSSSPFRFPSSSSSSSSQLSCSASFTSSQFLGTSMHGNTLRPSVFSLGRPSLVKVLAATTTTTTKKADSAAKRARQAEKRHIYNKSRKSEIRTRMKKVFLALDGLKKRTDAAAEDIKPVEVLIGEAYSVIDKAVKVGTIHRNTGNHRKSRLARAKKTLETQLGWYTPVAAVSQV</sequence>
<reference evidence="2" key="1">
    <citation type="journal article" date="2024" name="Proc. Natl. Acad. Sci. U.S.A.">
        <title>Extraordinary preservation of gene collinearity over three hundred million years revealed in homosporous lycophytes.</title>
        <authorList>
            <person name="Li C."/>
            <person name="Wickell D."/>
            <person name="Kuo L.Y."/>
            <person name="Chen X."/>
            <person name="Nie B."/>
            <person name="Liao X."/>
            <person name="Peng D."/>
            <person name="Ji J."/>
            <person name="Jenkins J."/>
            <person name="Williams M."/>
            <person name="Shu S."/>
            <person name="Plott C."/>
            <person name="Barry K."/>
            <person name="Rajasekar S."/>
            <person name="Grimwood J."/>
            <person name="Han X."/>
            <person name="Sun S."/>
            <person name="Hou Z."/>
            <person name="He W."/>
            <person name="Dai G."/>
            <person name="Sun C."/>
            <person name="Schmutz J."/>
            <person name="Leebens-Mack J.H."/>
            <person name="Li F.W."/>
            <person name="Wang L."/>
        </authorList>
    </citation>
    <scope>NUCLEOTIDE SEQUENCE [LARGE SCALE GENOMIC DNA]</scope>
    <source>
        <strain evidence="2">cv. PW_Plant_1</strain>
    </source>
</reference>
<keyword evidence="2" id="KW-1185">Reference proteome</keyword>
<gene>
    <name evidence="1" type="ORF">O6H91_10G057400</name>
</gene>
<evidence type="ECO:0000313" key="2">
    <source>
        <dbReference type="Proteomes" id="UP001162992"/>
    </source>
</evidence>